<sequence length="72" mass="8353">MRVTFDRNIASSAYISRFFDADCPMTPSLPPHTHVLEVKYDEFLPDHLVQVMDLGDLMQAPFSKYVYSRMPL</sequence>
<name>A0A645BG02_9ZZZZ</name>
<protein>
    <recommendedName>
        <fullName evidence="1">VTC domain-containing protein</fullName>
    </recommendedName>
</protein>
<proteinExistence type="predicted"/>
<reference evidence="2" key="1">
    <citation type="submission" date="2019-08" db="EMBL/GenBank/DDBJ databases">
        <authorList>
            <person name="Kucharzyk K."/>
            <person name="Murdoch R.W."/>
            <person name="Higgins S."/>
            <person name="Loffler F."/>
        </authorList>
    </citation>
    <scope>NUCLEOTIDE SEQUENCE</scope>
</reference>
<gene>
    <name evidence="2" type="ORF">SDC9_111153</name>
</gene>
<dbReference type="InterPro" id="IPR018966">
    <property type="entry name" value="VTC_domain"/>
</dbReference>
<evidence type="ECO:0000259" key="1">
    <source>
        <dbReference type="Pfam" id="PF09359"/>
    </source>
</evidence>
<organism evidence="2">
    <name type="scientific">bioreactor metagenome</name>
    <dbReference type="NCBI Taxonomy" id="1076179"/>
    <lineage>
        <taxon>unclassified sequences</taxon>
        <taxon>metagenomes</taxon>
        <taxon>ecological metagenomes</taxon>
    </lineage>
</organism>
<dbReference type="Pfam" id="PF09359">
    <property type="entry name" value="VTC"/>
    <property type="match status" value="1"/>
</dbReference>
<dbReference type="AlphaFoldDB" id="A0A645BG02"/>
<dbReference type="EMBL" id="VSSQ01019855">
    <property type="protein sequence ID" value="MPM64267.1"/>
    <property type="molecule type" value="Genomic_DNA"/>
</dbReference>
<evidence type="ECO:0000313" key="2">
    <source>
        <dbReference type="EMBL" id="MPM64267.1"/>
    </source>
</evidence>
<comment type="caution">
    <text evidence="2">The sequence shown here is derived from an EMBL/GenBank/DDBJ whole genome shotgun (WGS) entry which is preliminary data.</text>
</comment>
<feature type="domain" description="VTC" evidence="1">
    <location>
        <begin position="1"/>
        <end position="67"/>
    </location>
</feature>
<accession>A0A645BG02</accession>